<evidence type="ECO:0000313" key="2">
    <source>
        <dbReference type="Proteomes" id="UP001163821"/>
    </source>
</evidence>
<gene>
    <name evidence="1" type="ORF">N2K84_03560</name>
</gene>
<reference evidence="1" key="1">
    <citation type="submission" date="2022-10" db="EMBL/GenBank/DDBJ databases">
        <title>Gaoshiqiia sediminis gen. nov., sp. nov., isolated from coastal sediment.</title>
        <authorList>
            <person name="Yu W.X."/>
            <person name="Mu D.S."/>
            <person name="Du J.Z."/>
            <person name="Liang Y.Q."/>
        </authorList>
    </citation>
    <scope>NUCLEOTIDE SEQUENCE</scope>
    <source>
        <strain evidence="1">A06</strain>
    </source>
</reference>
<organism evidence="1 2">
    <name type="scientific">Gaoshiqia sediminis</name>
    <dbReference type="NCBI Taxonomy" id="2986998"/>
    <lineage>
        <taxon>Bacteria</taxon>
        <taxon>Pseudomonadati</taxon>
        <taxon>Bacteroidota</taxon>
        <taxon>Bacteroidia</taxon>
        <taxon>Marinilabiliales</taxon>
        <taxon>Prolixibacteraceae</taxon>
        <taxon>Gaoshiqia</taxon>
    </lineage>
</organism>
<dbReference type="EMBL" id="JAPAAF010000003">
    <property type="protein sequence ID" value="MCW0481792.1"/>
    <property type="molecule type" value="Genomic_DNA"/>
</dbReference>
<proteinExistence type="predicted"/>
<comment type="caution">
    <text evidence="1">The sequence shown here is derived from an EMBL/GenBank/DDBJ whole genome shotgun (WGS) entry which is preliminary data.</text>
</comment>
<dbReference type="RefSeq" id="WP_282590402.1">
    <property type="nucleotide sequence ID" value="NZ_JAPAAF010000003.1"/>
</dbReference>
<accession>A0AA41Y622</accession>
<keyword evidence="2" id="KW-1185">Reference proteome</keyword>
<sequence>MIDTIKTERNRYLDFFRKGIDYLKKDKTQFAVELLIETGEEELKHPFNLIRVDFIFKDDEKVNRINALQLDSILDYETIKNIISNSKIEVNPFCWDNCKIITDKIDINKLIPWIEKWIDIEESRQTEYSNSIHNCSMIQKSDGIEEITVDFGTAPIDAFLELIEFLTDNNEKIEIK</sequence>
<protein>
    <submittedName>
        <fullName evidence="1">Uncharacterized protein</fullName>
    </submittedName>
</protein>
<name>A0AA41Y622_9BACT</name>
<evidence type="ECO:0000313" key="1">
    <source>
        <dbReference type="EMBL" id="MCW0481792.1"/>
    </source>
</evidence>
<dbReference type="AlphaFoldDB" id="A0AA41Y622"/>
<dbReference type="Proteomes" id="UP001163821">
    <property type="component" value="Unassembled WGS sequence"/>
</dbReference>